<protein>
    <submittedName>
        <fullName evidence="6">SnoRNA-binding rRNA-processing protein</fullName>
    </submittedName>
</protein>
<comment type="subcellular location">
    <subcellularLocation>
        <location evidence="1">Nucleus</location>
        <location evidence="1">Nucleolus</location>
    </subcellularLocation>
</comment>
<proteinExistence type="predicted"/>
<evidence type="ECO:0000256" key="2">
    <source>
        <dbReference type="ARBA" id="ARBA00022574"/>
    </source>
</evidence>
<comment type="caution">
    <text evidence="6">The sequence shown here is derived from an EMBL/GenBank/DDBJ whole genome shotgun (WGS) entry which is preliminary data.</text>
</comment>
<keyword evidence="2 5" id="KW-0853">WD repeat</keyword>
<evidence type="ECO:0000256" key="1">
    <source>
        <dbReference type="ARBA" id="ARBA00004604"/>
    </source>
</evidence>
<accession>A0A7J7ILG3</accession>
<dbReference type="GO" id="GO:0006364">
    <property type="term" value="P:rRNA processing"/>
    <property type="evidence" value="ECO:0007669"/>
    <property type="project" value="TreeGrafter"/>
</dbReference>
<sequence>MEAFRPLRTRTHVPALQRRHPEERFWNAYDRQVCVRFDGAVQAIDFSPIDANQIAVTAESRILVLDAGTGEVRKRFARTDTVAYGGRYRADGKLLVAGTDSGLVHIYNANSRSILRTFSGHKSAVRKTHFTIDKLRVVSASDDMTVRVTDLPTERCLLSIPHSDRVRAQASCTAAPHLWLTGCYDGGVRLFDLRVPNATPVRMIWHARNEQVDDVCFISGESSTLIASAGGPYVRLWDLLQSDGQEQRHSGQMMVAEAERHRKAVMALAVDMQRHRLLSVSLDGTLKVHELGTMMTLHTMHVGVGCLCLNLSADGHVLATGQVDGLLRLQQRVGKASAVAETATRTETTREEHDFVRLARGHMDRGDPSRPYRPGTRRYFLRGMHLEPEPAVDDDIIIR</sequence>
<keyword evidence="7" id="KW-1185">Reference proteome</keyword>
<dbReference type="PANTHER" id="PTHR19924">
    <property type="entry name" value="UTP15 U3 SMALL NUCLEOLAR RNA-ASSOCIATED PROTEIN 15 FAMILY MEMBER"/>
    <property type="match status" value="1"/>
</dbReference>
<dbReference type="OrthoDB" id="431715at2759"/>
<feature type="repeat" description="WD" evidence="5">
    <location>
        <begin position="118"/>
        <end position="159"/>
    </location>
</feature>
<dbReference type="InterPro" id="IPR036322">
    <property type="entry name" value="WD40_repeat_dom_sf"/>
</dbReference>
<evidence type="ECO:0000256" key="4">
    <source>
        <dbReference type="ARBA" id="ARBA00023242"/>
    </source>
</evidence>
<dbReference type="GO" id="GO:0045943">
    <property type="term" value="P:positive regulation of transcription by RNA polymerase I"/>
    <property type="evidence" value="ECO:0007669"/>
    <property type="project" value="TreeGrafter"/>
</dbReference>
<dbReference type="SMART" id="SM00320">
    <property type="entry name" value="WD40"/>
    <property type="match status" value="7"/>
</dbReference>
<keyword evidence="3" id="KW-0677">Repeat</keyword>
<dbReference type="EMBL" id="VWRR01000005">
    <property type="protein sequence ID" value="KAF6003943.1"/>
    <property type="molecule type" value="Genomic_DNA"/>
</dbReference>
<evidence type="ECO:0000313" key="7">
    <source>
        <dbReference type="Proteomes" id="UP000530660"/>
    </source>
</evidence>
<dbReference type="Pfam" id="PF00400">
    <property type="entry name" value="WD40"/>
    <property type="match status" value="1"/>
</dbReference>
<dbReference type="InterPro" id="IPR015943">
    <property type="entry name" value="WD40/YVTN_repeat-like_dom_sf"/>
</dbReference>
<evidence type="ECO:0000256" key="3">
    <source>
        <dbReference type="ARBA" id="ARBA00022737"/>
    </source>
</evidence>
<name>A0A7J7ILG3_9RHOD</name>
<organism evidence="6 7">
    <name type="scientific">Cyanidiococcus yangmingshanensis</name>
    <dbReference type="NCBI Taxonomy" id="2690220"/>
    <lineage>
        <taxon>Eukaryota</taxon>
        <taxon>Rhodophyta</taxon>
        <taxon>Bangiophyceae</taxon>
        <taxon>Cyanidiales</taxon>
        <taxon>Cyanidiaceae</taxon>
        <taxon>Cyanidiococcus</taxon>
    </lineage>
</organism>
<evidence type="ECO:0000256" key="5">
    <source>
        <dbReference type="PROSITE-ProRule" id="PRU00221"/>
    </source>
</evidence>
<dbReference type="SUPFAM" id="SSF50978">
    <property type="entry name" value="WD40 repeat-like"/>
    <property type="match status" value="1"/>
</dbReference>
<keyword evidence="4" id="KW-0539">Nucleus</keyword>
<dbReference type="InterPro" id="IPR001680">
    <property type="entry name" value="WD40_rpt"/>
</dbReference>
<reference evidence="6 7" key="1">
    <citation type="journal article" date="2020" name="J. Phycol.">
        <title>Comparative genome analysis reveals Cyanidiococcus gen. nov., a new extremophilic red algal genus sister to Cyanidioschyzon (Cyanidioschyzonaceae, Rhodophyta).</title>
        <authorList>
            <person name="Liu S.-L."/>
            <person name="Chiang Y.-R."/>
            <person name="Yoon H.S."/>
            <person name="Fu H.-Y."/>
        </authorList>
    </citation>
    <scope>NUCLEOTIDE SEQUENCE [LARGE SCALE GENOMIC DNA]</scope>
    <source>
        <strain evidence="6 7">THAL066</strain>
    </source>
</reference>
<dbReference type="PROSITE" id="PS50082">
    <property type="entry name" value="WD_REPEATS_2"/>
    <property type="match status" value="1"/>
</dbReference>
<dbReference type="GO" id="GO:0005730">
    <property type="term" value="C:nucleolus"/>
    <property type="evidence" value="ECO:0007669"/>
    <property type="project" value="UniProtKB-SubCell"/>
</dbReference>
<evidence type="ECO:0000313" key="6">
    <source>
        <dbReference type="EMBL" id="KAF6003943.1"/>
    </source>
</evidence>
<dbReference type="AlphaFoldDB" id="A0A7J7ILG3"/>
<gene>
    <name evidence="6" type="primary">UTP15</name>
    <name evidence="6" type="ORF">F1559_004227</name>
</gene>
<dbReference type="Gene3D" id="2.130.10.10">
    <property type="entry name" value="YVTN repeat-like/Quinoprotein amine dehydrogenase"/>
    <property type="match status" value="2"/>
</dbReference>
<dbReference type="Proteomes" id="UP000530660">
    <property type="component" value="Unassembled WGS sequence"/>
</dbReference>
<dbReference type="PANTHER" id="PTHR19924:SF26">
    <property type="entry name" value="U3 SMALL NUCLEOLAR RNA-ASSOCIATED PROTEIN 15 HOMOLOG"/>
    <property type="match status" value="1"/>
</dbReference>